<comment type="caution">
    <text evidence="2">The sequence shown here is derived from an EMBL/GenBank/DDBJ whole genome shotgun (WGS) entry which is preliminary data.</text>
</comment>
<accession>A0AA39MIT3</accession>
<keyword evidence="3" id="KW-1185">Reference proteome</keyword>
<organism evidence="2 3">
    <name type="scientific">Armillaria borealis</name>
    <dbReference type="NCBI Taxonomy" id="47425"/>
    <lineage>
        <taxon>Eukaryota</taxon>
        <taxon>Fungi</taxon>
        <taxon>Dikarya</taxon>
        <taxon>Basidiomycota</taxon>
        <taxon>Agaricomycotina</taxon>
        <taxon>Agaricomycetes</taxon>
        <taxon>Agaricomycetidae</taxon>
        <taxon>Agaricales</taxon>
        <taxon>Marasmiineae</taxon>
        <taxon>Physalacriaceae</taxon>
        <taxon>Armillaria</taxon>
    </lineage>
</organism>
<evidence type="ECO:0000313" key="2">
    <source>
        <dbReference type="EMBL" id="KAK0435378.1"/>
    </source>
</evidence>
<sequence length="216" mass="23577">MSHQSHKCSGRRWLVNTWTWLGGLRVLPKRKLSLRNEPSVSAVLTERRVSSSSSMGLQEPQFSITTEITTGTTSDSFLDSYLSPTPPPSPASSITGGTTGHTHELDPLPNLPSIQQLTVLGQTLLLIQAMPEVQLLPQVYLHPAECQHHITQICQAAFFFVQMLLAAASGGPLSANTVNVNELSRQLIKLAESWSFLELEVEYLLRPASGGGFNSD</sequence>
<evidence type="ECO:0000256" key="1">
    <source>
        <dbReference type="SAM" id="MobiDB-lite"/>
    </source>
</evidence>
<proteinExistence type="predicted"/>
<dbReference type="AlphaFoldDB" id="A0AA39MIT3"/>
<dbReference type="EMBL" id="JAUEPT010000063">
    <property type="protein sequence ID" value="KAK0435378.1"/>
    <property type="molecule type" value="Genomic_DNA"/>
</dbReference>
<dbReference type="Proteomes" id="UP001175226">
    <property type="component" value="Unassembled WGS sequence"/>
</dbReference>
<gene>
    <name evidence="2" type="ORF">EV421DRAFT_1235498</name>
</gene>
<name>A0AA39MIT3_9AGAR</name>
<reference evidence="2" key="1">
    <citation type="submission" date="2023-06" db="EMBL/GenBank/DDBJ databases">
        <authorList>
            <consortium name="Lawrence Berkeley National Laboratory"/>
            <person name="Ahrendt S."/>
            <person name="Sahu N."/>
            <person name="Indic B."/>
            <person name="Wong-Bajracharya J."/>
            <person name="Merenyi Z."/>
            <person name="Ke H.-M."/>
            <person name="Monk M."/>
            <person name="Kocsube S."/>
            <person name="Drula E."/>
            <person name="Lipzen A."/>
            <person name="Balint B."/>
            <person name="Henrissat B."/>
            <person name="Andreopoulos B."/>
            <person name="Martin F.M."/>
            <person name="Harder C.B."/>
            <person name="Rigling D."/>
            <person name="Ford K.L."/>
            <person name="Foster G.D."/>
            <person name="Pangilinan J."/>
            <person name="Papanicolaou A."/>
            <person name="Barry K."/>
            <person name="LaButti K."/>
            <person name="Viragh M."/>
            <person name="Koriabine M."/>
            <person name="Yan M."/>
            <person name="Riley R."/>
            <person name="Champramary S."/>
            <person name="Plett K.L."/>
            <person name="Tsai I.J."/>
            <person name="Slot J."/>
            <person name="Sipos G."/>
            <person name="Plett J."/>
            <person name="Nagy L.G."/>
            <person name="Grigoriev I.V."/>
        </authorList>
    </citation>
    <scope>NUCLEOTIDE SEQUENCE</scope>
    <source>
        <strain evidence="2">FPL87.14</strain>
    </source>
</reference>
<protein>
    <submittedName>
        <fullName evidence="2">Uncharacterized protein</fullName>
    </submittedName>
</protein>
<evidence type="ECO:0000313" key="3">
    <source>
        <dbReference type="Proteomes" id="UP001175226"/>
    </source>
</evidence>
<feature type="region of interest" description="Disordered" evidence="1">
    <location>
        <begin position="76"/>
        <end position="107"/>
    </location>
</feature>